<organism evidence="1 2">
    <name type="scientific">Paenibacillus naphthalenovorans</name>
    <dbReference type="NCBI Taxonomy" id="162209"/>
    <lineage>
        <taxon>Bacteria</taxon>
        <taxon>Bacillati</taxon>
        <taxon>Bacillota</taxon>
        <taxon>Bacilli</taxon>
        <taxon>Bacillales</taxon>
        <taxon>Paenibacillaceae</taxon>
        <taxon>Paenibacillus</taxon>
    </lineage>
</organism>
<dbReference type="GO" id="GO:0005975">
    <property type="term" value="P:carbohydrate metabolic process"/>
    <property type="evidence" value="ECO:0007669"/>
    <property type="project" value="InterPro"/>
</dbReference>
<proteinExistence type="predicted"/>
<dbReference type="AlphaFoldDB" id="A0A0U2UGI6"/>
<dbReference type="OrthoDB" id="9795873at2"/>
<protein>
    <submittedName>
        <fullName evidence="1">Glycosyl transferase</fullName>
    </submittedName>
</protein>
<dbReference type="SUPFAM" id="SSF48208">
    <property type="entry name" value="Six-hairpin glycosidases"/>
    <property type="match status" value="1"/>
</dbReference>
<dbReference type="KEGG" id="pnp:IJ22_48980"/>
<keyword evidence="2" id="KW-1185">Reference proteome</keyword>
<dbReference type="Proteomes" id="UP000061660">
    <property type="component" value="Chromosome"/>
</dbReference>
<dbReference type="PATRIC" id="fig|162209.4.peg.5173"/>
<dbReference type="RefSeq" id="WP_145862568.1">
    <property type="nucleotide sequence ID" value="NZ_CP013652.1"/>
</dbReference>
<sequence>MNPSSVSFRHMFRLTDDTGIVEHALGRIPRRQEGYSTDDQARALWACLEWLDYVPEKEADGLHSLIDTYLSFLLWTQNENGHFHNNIAFDRTREAETPSDDCLGRCLWASALAFIKLQDRERALAAKEILEKAMNQVANLQYLRGSAYAMAAISLLIRHNYPRDLDAVLAALAAKLLHAYRTHARPQWLWYEPALSYSNGIIPWGLFCAYEAMKNNELLDVAVESLDFLIRLSLNEKGHIRPVGNRGWCTPEYRALWDQQPIDVMKLALAASKAYEMTGKARYAEIVGKCRGWFYGENDAGVPMCNALEGSGYDGLGEKGPNLNQGAESTLSYLLTEAVYLKLNANKRGAENYAAYRC</sequence>
<dbReference type="GO" id="GO:0016740">
    <property type="term" value="F:transferase activity"/>
    <property type="evidence" value="ECO:0007669"/>
    <property type="project" value="UniProtKB-KW"/>
</dbReference>
<accession>A0A0U2UGI6</accession>
<reference evidence="1 2" key="2">
    <citation type="journal article" date="2016" name="Genome Announc.">
        <title>Complete Genome Sequences of Two Interactive Moderate Thermophiles, Paenibacillus napthalenovorans 32O-Y and Paenibacillus sp. 32O-W.</title>
        <authorList>
            <person name="Butler R.R.III."/>
            <person name="Wang J."/>
            <person name="Stark B.C."/>
            <person name="Pombert J.F."/>
        </authorList>
    </citation>
    <scope>NUCLEOTIDE SEQUENCE [LARGE SCALE GENOMIC DNA]</scope>
    <source>
        <strain evidence="1 2">32O-Y</strain>
    </source>
</reference>
<gene>
    <name evidence="1" type="ORF">IJ22_48980</name>
</gene>
<dbReference type="InterPro" id="IPR008928">
    <property type="entry name" value="6-hairpin_glycosidase_sf"/>
</dbReference>
<reference evidence="2" key="1">
    <citation type="submission" date="2015-12" db="EMBL/GenBank/DDBJ databases">
        <title>Complete genome sequences of two moderately thermophilic Paenibacillus species.</title>
        <authorList>
            <person name="Butler R.III."/>
            <person name="Wang J."/>
            <person name="Stark B.C."/>
            <person name="Pombert J.-F."/>
        </authorList>
    </citation>
    <scope>NUCLEOTIDE SEQUENCE [LARGE SCALE GENOMIC DNA]</scope>
    <source>
        <strain evidence="2">32O-Y</strain>
    </source>
</reference>
<evidence type="ECO:0000313" key="2">
    <source>
        <dbReference type="Proteomes" id="UP000061660"/>
    </source>
</evidence>
<evidence type="ECO:0000313" key="1">
    <source>
        <dbReference type="EMBL" id="ALS25160.1"/>
    </source>
</evidence>
<dbReference type="STRING" id="162209.IJ22_48980"/>
<dbReference type="EMBL" id="CP013652">
    <property type="protein sequence ID" value="ALS25160.1"/>
    <property type="molecule type" value="Genomic_DNA"/>
</dbReference>
<name>A0A0U2UGI6_9BACL</name>
<keyword evidence="1" id="KW-0808">Transferase</keyword>